<evidence type="ECO:0000256" key="1">
    <source>
        <dbReference type="ARBA" id="ARBA00004123"/>
    </source>
</evidence>
<feature type="compositionally biased region" description="Low complexity" evidence="9">
    <location>
        <begin position="249"/>
        <end position="261"/>
    </location>
</feature>
<evidence type="ECO:0000256" key="9">
    <source>
        <dbReference type="SAM" id="MobiDB-lite"/>
    </source>
</evidence>
<sequence>MTDSLYSPVASIDTSSTTLVDTGSIQSQPQTQPPTSASPPWYLRPILYGLSSYLILERVWNIILPHGTSSWLPILIIIITQTSLLASSAFQQGVLLSTRTPPSSYYAVGQRSSTRRMWMDYMSDTITDVAVSSAVMLKRSPLPDLLAYVRDSVLYACRIVDEHLLVHDAILRLAKFGLIAAAISAKALIMAGVAYQREPGYKELEPSSALSRSRFMANGDHSRHGNDSSWMSLWNSSSNQRHCRHPHQAQRNLQQERQQQQLKLPRNTTVLLSATCVMGMALACATYVSNTLPVRMTVATVMLPYKVTKLVVEKAASLASSVVSSSYAFPIKDGIVTLDANNVIIHFQVKCLDAYSTSKLSVLRSRDKSILKTATDLSTNQGIVKVACYSSHTFLALTQFMMGTPTDFAHFEIADADALYDLREESKRWAVQQMIDQTEELLQALSLPLTRPPRVPMLRHQCIIRNGIGHLQSLVMSRNIKIKPFYSLQEVTCLLICVPVTEGYIMQIFIKTHTLEVESSDTIENVKAKIQDKEGIPPDQQRLIFAGKQLEDGRTLSDYNIQKESNLHLALRLCGGMQIFVKTLTGKTITLEVESSDTIENVKAKIQDKEGIPPDQQRLIFAGKQLEDGRTLSDYNIQKESTLHLVLRLRGGMQIFVKTLTGKTITLEVESSDTIENVKAKIQDKEGIPPDQQRLIFAGKQLEDGRTLSDYNIQKESTLHLVLRLRGGMQIFVKTLTGKTITLEVESSDTIENVKAKIQDKEGIPPDQQRLIFAGKQLEDGRTLSDYNIQKESTLHLVLRLRGGMQIFVKTLTGKTITLEVESSDTIENVKAKIQDKEGIPPDQQRLIFAGKQLEDGRTLSDYNIQKESTLHLVLRLRGGMQIFVKTLTGKTITLEVESSDTIENVKAKIQDKEGIPPDQQRLIFAGKQLEDGRTLSDYNIQKESTLHLVLRLRGGMQIFVKTLTGKTITLEVESSDTIENVKAKIQDKEGIPPDQQRLIFAGKQLEDGRTLSDYNIQKESTLHLVLRLRGGN</sequence>
<evidence type="ECO:0000256" key="3">
    <source>
        <dbReference type="ARBA" id="ARBA00022490"/>
    </source>
</evidence>
<feature type="region of interest" description="Disordered" evidence="9">
    <location>
        <begin position="237"/>
        <end position="261"/>
    </location>
</feature>
<feature type="domain" description="Ubiquitin-like" evidence="10">
    <location>
        <begin position="577"/>
        <end position="652"/>
    </location>
</feature>
<proteinExistence type="predicted"/>
<gene>
    <name evidence="11" type="ORF">SeLEV6574_g05559</name>
</gene>
<feature type="domain" description="Ubiquitin-like" evidence="10">
    <location>
        <begin position="881"/>
        <end position="956"/>
    </location>
</feature>
<dbReference type="InterPro" id="IPR050158">
    <property type="entry name" value="Ubiquitin_ubiquitin-like"/>
</dbReference>
<evidence type="ECO:0000256" key="2">
    <source>
        <dbReference type="ARBA" id="ARBA00004496"/>
    </source>
</evidence>
<keyword evidence="4" id="KW-1017">Isopeptide bond</keyword>
<dbReference type="GO" id="GO:0005737">
    <property type="term" value="C:cytoplasm"/>
    <property type="evidence" value="ECO:0007669"/>
    <property type="project" value="UniProtKB-SubCell"/>
</dbReference>
<accession>A0A507CTQ4</accession>
<evidence type="ECO:0000256" key="7">
    <source>
        <dbReference type="ARBA" id="ARBA00023242"/>
    </source>
</evidence>
<protein>
    <recommendedName>
        <fullName evidence="10">Ubiquitin-like domain-containing protein</fullName>
    </recommendedName>
</protein>
<evidence type="ECO:0000256" key="6">
    <source>
        <dbReference type="ARBA" id="ARBA00022843"/>
    </source>
</evidence>
<dbReference type="PRINTS" id="PR00348">
    <property type="entry name" value="UBIQUITIN"/>
</dbReference>
<feature type="domain" description="Ubiquitin-like" evidence="10">
    <location>
        <begin position="653"/>
        <end position="728"/>
    </location>
</feature>
<feature type="domain" description="Ubiquitin-like" evidence="10">
    <location>
        <begin position="729"/>
        <end position="804"/>
    </location>
</feature>
<dbReference type="Pfam" id="PF00240">
    <property type="entry name" value="ubiquitin"/>
    <property type="match status" value="7"/>
</dbReference>
<dbReference type="AlphaFoldDB" id="A0A507CTQ4"/>
<keyword evidence="6" id="KW-0832">Ubl conjugation</keyword>
<comment type="function">
    <text evidence="8">Ubiquitin exists either covalently attached to another protein, or free (unanchored). When covalently bound, it is conjugated to target proteins via an isopeptide bond either as a monomer (monoubiquitin), a polymer linked via different Lys residues of the ubiquitin (polyubiquitin chains) or a linear polymer linked via the initiator Met of the ubiquitin (linear polyubiquitin chains). Polyubiquitin chains, when attached to a target protein, have different functions depending on the Lys residue of the ubiquitin that is linked: Lys-48-linked is involved in protein degradation via the proteasome. Linear polymer chains formed via attachment by the initiator Met lead to cell signaling. Ubiquitin is usually conjugated to Lys residues of target proteins, however, in rare cases, conjugation to Cys or Ser residues has been observed. When polyubiquitin is free (unanchored-polyubiquitin), it also has distinct roles, such as in activation of protein kinases, and in signaling.</text>
</comment>
<keyword evidence="3" id="KW-0963">Cytoplasm</keyword>
<evidence type="ECO:0000256" key="8">
    <source>
        <dbReference type="ARBA" id="ARBA00054839"/>
    </source>
</evidence>
<dbReference type="VEuPathDB" id="FungiDB:SeMB42_g02073"/>
<dbReference type="PROSITE" id="PS00299">
    <property type="entry name" value="UBIQUITIN_1"/>
    <property type="match status" value="7"/>
</dbReference>
<evidence type="ECO:0000313" key="11">
    <source>
        <dbReference type="EMBL" id="TPX42529.1"/>
    </source>
</evidence>
<dbReference type="InterPro" id="IPR000626">
    <property type="entry name" value="Ubiquitin-like_dom"/>
</dbReference>
<dbReference type="PROSITE" id="PS50053">
    <property type="entry name" value="UBIQUITIN_2"/>
    <property type="match status" value="7"/>
</dbReference>
<dbReference type="FunFam" id="3.10.20.90:FF:000158">
    <property type="entry name" value="Polyubiquitin 5"/>
    <property type="match status" value="1"/>
</dbReference>
<comment type="subcellular location">
    <subcellularLocation>
        <location evidence="2">Cytoplasm</location>
    </subcellularLocation>
    <subcellularLocation>
        <location evidence="1">Nucleus</location>
    </subcellularLocation>
</comment>
<feature type="domain" description="Ubiquitin-like" evidence="10">
    <location>
        <begin position="805"/>
        <end position="880"/>
    </location>
</feature>
<evidence type="ECO:0000259" key="10">
    <source>
        <dbReference type="PROSITE" id="PS50053"/>
    </source>
</evidence>
<dbReference type="PANTHER" id="PTHR10666">
    <property type="entry name" value="UBIQUITIN"/>
    <property type="match status" value="1"/>
</dbReference>
<evidence type="ECO:0000256" key="5">
    <source>
        <dbReference type="ARBA" id="ARBA00022737"/>
    </source>
</evidence>
<dbReference type="EMBL" id="QEAM01000267">
    <property type="protein sequence ID" value="TPX42529.1"/>
    <property type="molecule type" value="Genomic_DNA"/>
</dbReference>
<dbReference type="InterPro" id="IPR029071">
    <property type="entry name" value="Ubiquitin-like_domsf"/>
</dbReference>
<keyword evidence="7" id="KW-0539">Nucleus</keyword>
<keyword evidence="5" id="KW-0677">Repeat</keyword>
<reference evidence="11 12" key="1">
    <citation type="journal article" date="2019" name="Sci. Rep.">
        <title>Comparative genomics of chytrid fungi reveal insights into the obligate biotrophic and pathogenic lifestyle of Synchytrium endobioticum.</title>
        <authorList>
            <person name="van de Vossenberg B.T.L.H."/>
            <person name="Warris S."/>
            <person name="Nguyen H.D.T."/>
            <person name="van Gent-Pelzer M.P.E."/>
            <person name="Joly D.L."/>
            <person name="van de Geest H.C."/>
            <person name="Bonants P.J.M."/>
            <person name="Smith D.S."/>
            <person name="Levesque C.A."/>
            <person name="van der Lee T.A.J."/>
        </authorList>
    </citation>
    <scope>NUCLEOTIDE SEQUENCE [LARGE SCALE GENOMIC DNA]</scope>
    <source>
        <strain evidence="11 12">LEV6574</strain>
    </source>
</reference>
<dbReference type="GO" id="GO:0005634">
    <property type="term" value="C:nucleus"/>
    <property type="evidence" value="ECO:0007669"/>
    <property type="project" value="UniProtKB-SubCell"/>
</dbReference>
<dbReference type="CDD" id="cd01803">
    <property type="entry name" value="Ubl_ubiquitin"/>
    <property type="match status" value="6"/>
</dbReference>
<evidence type="ECO:0000313" key="12">
    <source>
        <dbReference type="Proteomes" id="UP000320475"/>
    </source>
</evidence>
<dbReference type="SUPFAM" id="SSF54236">
    <property type="entry name" value="Ubiquitin-like"/>
    <property type="match status" value="7"/>
</dbReference>
<evidence type="ECO:0000256" key="4">
    <source>
        <dbReference type="ARBA" id="ARBA00022499"/>
    </source>
</evidence>
<dbReference type="Proteomes" id="UP000320475">
    <property type="component" value="Unassembled WGS sequence"/>
</dbReference>
<dbReference type="FunFam" id="3.10.20.90:FF:000014">
    <property type="entry name" value="Ubiquitin-60S ribosomal L40 fusion"/>
    <property type="match status" value="5"/>
</dbReference>
<dbReference type="InterPro" id="IPR019956">
    <property type="entry name" value="Ubiquitin_dom"/>
</dbReference>
<dbReference type="OrthoDB" id="428577at2759"/>
<dbReference type="FunFam" id="3.10.20.90:FF:000005">
    <property type="entry name" value="Polyubiquitin 11"/>
    <property type="match status" value="1"/>
</dbReference>
<feature type="domain" description="Ubiquitin-like" evidence="10">
    <location>
        <begin position="506"/>
        <end position="576"/>
    </location>
</feature>
<name>A0A507CTQ4_9FUNG</name>
<dbReference type="Gene3D" id="3.10.20.90">
    <property type="entry name" value="Phosphatidylinositol 3-kinase Catalytic Subunit, Chain A, domain 1"/>
    <property type="match status" value="7"/>
</dbReference>
<feature type="compositionally biased region" description="Low complexity" evidence="9">
    <location>
        <begin position="24"/>
        <end position="37"/>
    </location>
</feature>
<feature type="domain" description="Ubiquitin-like" evidence="10">
    <location>
        <begin position="957"/>
        <end position="1032"/>
    </location>
</feature>
<dbReference type="SMART" id="SM00213">
    <property type="entry name" value="UBQ"/>
    <property type="match status" value="7"/>
</dbReference>
<dbReference type="InterPro" id="IPR019954">
    <property type="entry name" value="Ubiquitin_CS"/>
</dbReference>
<dbReference type="VEuPathDB" id="FungiDB:SeMB42_g02072"/>
<organism evidence="11 12">
    <name type="scientific">Synchytrium endobioticum</name>
    <dbReference type="NCBI Taxonomy" id="286115"/>
    <lineage>
        <taxon>Eukaryota</taxon>
        <taxon>Fungi</taxon>
        <taxon>Fungi incertae sedis</taxon>
        <taxon>Chytridiomycota</taxon>
        <taxon>Chytridiomycota incertae sedis</taxon>
        <taxon>Chytridiomycetes</taxon>
        <taxon>Synchytriales</taxon>
        <taxon>Synchytriaceae</taxon>
        <taxon>Synchytrium</taxon>
    </lineage>
</organism>
<feature type="region of interest" description="Disordered" evidence="9">
    <location>
        <begin position="17"/>
        <end position="37"/>
    </location>
</feature>
<comment type="caution">
    <text evidence="11">The sequence shown here is derived from an EMBL/GenBank/DDBJ whole genome shotgun (WGS) entry which is preliminary data.</text>
</comment>